<evidence type="ECO:0000259" key="3">
    <source>
        <dbReference type="Pfam" id="PF00656"/>
    </source>
</evidence>
<dbReference type="Proteomes" id="UP001596222">
    <property type="component" value="Unassembled WGS sequence"/>
</dbReference>
<reference evidence="5" key="1">
    <citation type="journal article" date="2019" name="Int. J. Syst. Evol. Microbiol.">
        <title>The Global Catalogue of Microorganisms (GCM) 10K type strain sequencing project: providing services to taxonomists for standard genome sequencing and annotation.</title>
        <authorList>
            <consortium name="The Broad Institute Genomics Platform"/>
            <consortium name="The Broad Institute Genome Sequencing Center for Infectious Disease"/>
            <person name="Wu L."/>
            <person name="Ma J."/>
        </authorList>
    </citation>
    <scope>NUCLEOTIDE SEQUENCE [LARGE SCALE GENOMIC DNA]</scope>
    <source>
        <strain evidence="5">CGMCC 4.1641</strain>
    </source>
</reference>
<dbReference type="Pfam" id="PF00656">
    <property type="entry name" value="Peptidase_C14"/>
    <property type="match status" value="1"/>
</dbReference>
<feature type="transmembrane region" description="Helical" evidence="2">
    <location>
        <begin position="709"/>
        <end position="728"/>
    </location>
</feature>
<dbReference type="InterPro" id="IPR029030">
    <property type="entry name" value="Caspase-like_dom_sf"/>
</dbReference>
<feature type="domain" description="Peptidase C14 caspase" evidence="3">
    <location>
        <begin position="6"/>
        <end position="245"/>
    </location>
</feature>
<dbReference type="InterPro" id="IPR052039">
    <property type="entry name" value="Caspase-related_regulators"/>
</dbReference>
<feature type="transmembrane region" description="Helical" evidence="2">
    <location>
        <begin position="608"/>
        <end position="628"/>
    </location>
</feature>
<gene>
    <name evidence="4" type="ORF">ACFPP6_09255</name>
</gene>
<evidence type="ECO:0000313" key="4">
    <source>
        <dbReference type="EMBL" id="MFC5144855.1"/>
    </source>
</evidence>
<evidence type="ECO:0000313" key="5">
    <source>
        <dbReference type="Proteomes" id="UP001596222"/>
    </source>
</evidence>
<name>A0ABV9ZXF8_9ACTN</name>
<feature type="transmembrane region" description="Helical" evidence="2">
    <location>
        <begin position="537"/>
        <end position="557"/>
    </location>
</feature>
<dbReference type="NCBIfam" id="NF047832">
    <property type="entry name" value="caspase_w_EACC1"/>
    <property type="match status" value="1"/>
</dbReference>
<keyword evidence="2" id="KW-0812">Transmembrane</keyword>
<evidence type="ECO:0000256" key="1">
    <source>
        <dbReference type="SAM" id="MobiDB-lite"/>
    </source>
</evidence>
<sequence>MNERNRHALVVVTGTYGDAGLGALRAPAQDAAELADVLGDETIGDFDVEVLSDPTAQRLRTAVEDFFAERSPKDTLLLHFSCHGVKNSAGKLFLAATDTNRARLASTAVPAEFVSEQMLDSRAQCAVVFLDCCYAGAFERGMFARAGTDAHVEESFTDLQRTKERRGRAVFTASSAVEYAFEGDQPVAGKPGAARGPSMFTGALVHGLRSGEADRDGDGSIGLSELADYVSERLDALACRQTPQLWLFGGHGNLPIARAKLRATRASPLPEGLAAAVGSDSREQKLWAVNDLSTLLQGSDLGLALAAHRALSQLESDDSRRVADNAARALQRARPRPVTSAVDLGQVPVGKQGKPAHLAVEGPPVVLATLQASAEPWLTTRSTADGLELTAKVQEHGAHTGTLTLQAVTGQVDVRVQVQGMRAGRRGVAGATEPSAAKTTSAKKPEPEPEPEPKPVEQPRDKPQAAPAVVHARPFFWAAALLSLSFVIPPGIRSSGYLLWQPIGSVALALAVVSVISCVVTGTLIVRGSARVRRRRLRQWCGAVALLTALAVLYLVSVLSSLGATPRPTVGTLCLVSGTVLQVTAAVRLHRSLVVTPSPDAALESTQLYARPFLCAAVLMALALLLPIYDGQVWLFHLPGNYILTPAIGSVVVLVSLVSTSTCGLMCALTWADPRPVRRRWVRAWCAAVALLTLAAAATLFLTKQLQPGLLAFTAGAIVQGWIAVQMWRKHRTAG</sequence>
<proteinExistence type="predicted"/>
<keyword evidence="2" id="KW-0472">Membrane</keyword>
<dbReference type="InterPro" id="IPR018247">
    <property type="entry name" value="EF_Hand_1_Ca_BS"/>
</dbReference>
<feature type="compositionally biased region" description="Basic and acidic residues" evidence="1">
    <location>
        <begin position="443"/>
        <end position="463"/>
    </location>
</feature>
<dbReference type="InterPro" id="IPR011600">
    <property type="entry name" value="Pept_C14_caspase"/>
</dbReference>
<keyword evidence="2" id="KW-1133">Transmembrane helix</keyword>
<accession>A0ABV9ZXF8</accession>
<dbReference type="PANTHER" id="PTHR22576">
    <property type="entry name" value="MUCOSA ASSOCIATED LYMPHOID TISSUE LYMPHOMA TRANSLOCATION PROTEIN 1/PARACASPASE"/>
    <property type="match status" value="1"/>
</dbReference>
<dbReference type="Gene3D" id="3.40.50.1460">
    <property type="match status" value="1"/>
</dbReference>
<dbReference type="PANTHER" id="PTHR22576:SF37">
    <property type="entry name" value="MUCOSA-ASSOCIATED LYMPHOID TISSUE LYMPHOMA TRANSLOCATION PROTEIN 1"/>
    <property type="match status" value="1"/>
</dbReference>
<feature type="transmembrane region" description="Helical" evidence="2">
    <location>
        <begin position="648"/>
        <end position="672"/>
    </location>
</feature>
<feature type="transmembrane region" description="Helical" evidence="2">
    <location>
        <begin position="684"/>
        <end position="703"/>
    </location>
</feature>
<dbReference type="EMBL" id="JBHSKJ010000004">
    <property type="protein sequence ID" value="MFC5144855.1"/>
    <property type="molecule type" value="Genomic_DNA"/>
</dbReference>
<organism evidence="4 5">
    <name type="scientific">Streptomyces aureoversilis</name>
    <dbReference type="NCBI Taxonomy" id="67277"/>
    <lineage>
        <taxon>Bacteria</taxon>
        <taxon>Bacillati</taxon>
        <taxon>Actinomycetota</taxon>
        <taxon>Actinomycetes</taxon>
        <taxon>Kitasatosporales</taxon>
        <taxon>Streptomycetaceae</taxon>
        <taxon>Streptomyces</taxon>
    </lineage>
</organism>
<feature type="transmembrane region" description="Helical" evidence="2">
    <location>
        <begin position="569"/>
        <end position="587"/>
    </location>
</feature>
<comment type="caution">
    <text evidence="4">The sequence shown here is derived from an EMBL/GenBank/DDBJ whole genome shotgun (WGS) entry which is preliminary data.</text>
</comment>
<keyword evidence="5" id="KW-1185">Reference proteome</keyword>
<dbReference type="SUPFAM" id="SSF52129">
    <property type="entry name" value="Caspase-like"/>
    <property type="match status" value="1"/>
</dbReference>
<dbReference type="PROSITE" id="PS00018">
    <property type="entry name" value="EF_HAND_1"/>
    <property type="match status" value="1"/>
</dbReference>
<protein>
    <submittedName>
        <fullName evidence="4">Caspase domain-containing protein</fullName>
    </submittedName>
</protein>
<feature type="transmembrane region" description="Helical" evidence="2">
    <location>
        <begin position="498"/>
        <end position="525"/>
    </location>
</feature>
<evidence type="ECO:0000256" key="2">
    <source>
        <dbReference type="SAM" id="Phobius"/>
    </source>
</evidence>
<feature type="region of interest" description="Disordered" evidence="1">
    <location>
        <begin position="423"/>
        <end position="464"/>
    </location>
</feature>
<dbReference type="RefSeq" id="WP_382038967.1">
    <property type="nucleotide sequence ID" value="NZ_JBHSKJ010000004.1"/>
</dbReference>